<dbReference type="PROSITE" id="PS00409">
    <property type="entry name" value="PROKAR_NTER_METHYL"/>
    <property type="match status" value="1"/>
</dbReference>
<gene>
    <name evidence="2" type="ORF">NPRO_13860</name>
</gene>
<dbReference type="Pfam" id="PF07963">
    <property type="entry name" value="N_methyl"/>
    <property type="match status" value="1"/>
</dbReference>
<feature type="transmembrane region" description="Helical" evidence="1">
    <location>
        <begin position="12"/>
        <end position="31"/>
    </location>
</feature>
<dbReference type="AlphaFoldDB" id="A0A809S9Q5"/>
<evidence type="ECO:0000313" key="2">
    <source>
        <dbReference type="EMBL" id="BBO23791.1"/>
    </source>
</evidence>
<sequence length="187" mass="20670">MRRRGFSLVEVSIGLVILMMGMLGLLNLYLYGAKSITRTTIDTNLSQRNAQGLRRMSEQLRMAMSVELNEEGTTVTYQLPAMSDSVDPFTGEHEVAVPRAWDGVTRSFSIEGGILSDDQTGQVLVEGISLTDPDPDSSQYGQTYTPFAFSTIGSSRALSIQLITSQFMGVQTRFVRLKTTVMLRNMP</sequence>
<reference evidence="2" key="1">
    <citation type="journal article" name="DNA Res.">
        <title>The physiological potential of anammox bacteria as revealed by their core genome structure.</title>
        <authorList>
            <person name="Okubo T."/>
            <person name="Toyoda A."/>
            <person name="Fukuhara K."/>
            <person name="Uchiyama I."/>
            <person name="Harigaya Y."/>
            <person name="Kuroiwa M."/>
            <person name="Suzuki T."/>
            <person name="Murakami Y."/>
            <person name="Suwa Y."/>
            <person name="Takami H."/>
        </authorList>
    </citation>
    <scope>NUCLEOTIDE SEQUENCE</scope>
    <source>
        <strain evidence="2">317325-2</strain>
    </source>
</reference>
<evidence type="ECO:0000313" key="3">
    <source>
        <dbReference type="Proteomes" id="UP000662873"/>
    </source>
</evidence>
<evidence type="ECO:0000256" key="1">
    <source>
        <dbReference type="SAM" id="Phobius"/>
    </source>
</evidence>
<organism evidence="2 3">
    <name type="scientific">Candidatus Nitrosymbiomonas proteolyticus</name>
    <dbReference type="NCBI Taxonomy" id="2608984"/>
    <lineage>
        <taxon>Bacteria</taxon>
        <taxon>Bacillati</taxon>
        <taxon>Armatimonadota</taxon>
        <taxon>Armatimonadota incertae sedis</taxon>
        <taxon>Candidatus Nitrosymbiomonas</taxon>
    </lineage>
</organism>
<proteinExistence type="predicted"/>
<evidence type="ECO:0008006" key="4">
    <source>
        <dbReference type="Google" id="ProtNLM"/>
    </source>
</evidence>
<keyword evidence="1" id="KW-0812">Transmembrane</keyword>
<keyword evidence="1" id="KW-0472">Membrane</keyword>
<protein>
    <recommendedName>
        <fullName evidence="4">Prepilin-type N-terminal cleavage/methylation domain-containing protein</fullName>
    </recommendedName>
</protein>
<name>A0A809S9Q5_9BACT</name>
<accession>A0A809S9Q5</accession>
<dbReference type="EMBL" id="AP021858">
    <property type="protein sequence ID" value="BBO23791.1"/>
    <property type="molecule type" value="Genomic_DNA"/>
</dbReference>
<dbReference type="InterPro" id="IPR012902">
    <property type="entry name" value="N_methyl_site"/>
</dbReference>
<dbReference type="Proteomes" id="UP000662873">
    <property type="component" value="Chromosome"/>
</dbReference>
<dbReference type="KEGG" id="npy:NPRO_13860"/>
<keyword evidence="1" id="KW-1133">Transmembrane helix</keyword>